<dbReference type="Proteomes" id="UP000650533">
    <property type="component" value="Chromosome 1"/>
</dbReference>
<sequence length="586" mass="63015">MATTHSHEHDHFLGNDLPPPAYELTDSELDRKIADATRQSLSLQQEQLQRPTLPPRRLDLIALRLRRRRIPLWSEELFKYNESQRQREDESRSAKLQSEYSRVGTNASGSSASTSTSPPIQPVPISGNAKQKENKWWFDSEVAEIGQDDDDGLNVGRPPSMSPQTQNTGRPPPIQVQVGPRPHDVLAQPQSPTSDVDEDDILAANAPSLGRAPTYYPMGQAHPGHAQRLERHTTRGSVSSIQTALPTFTPEPESLEGPAYEEVEPVSNPRVQRQSAEWRPLGARPQVQERVSRASVVPYSSTSPPPRPTIPTSASAPAVIPTLVSTPAPAPIPSPPPPHTRPSIPMHRPTAPSTYTPPVSLRPSAPPVTSSYAPSGYNPPVSVPRPSNFDPSGAYRPAQTQTHRYTLAGRVNGDEGIVDAQNALREGGASAFYNTAVAGTMLKAPAFQAPAPPPSRINDDDGASIFSGRSAGRQSLGGNARMSVHAPSDPIPNRMNYLPPPLPTMAQAYQPMGGQAYQPPSMTSPAPGMFVAPLPPGAYQPNLGGSRPLPNAPGFAQQQQPFVAPPPPPGVGNQSFGKIGKLYKRL</sequence>
<feature type="compositionally biased region" description="Low complexity" evidence="1">
    <location>
        <begin position="552"/>
        <end position="562"/>
    </location>
</feature>
<evidence type="ECO:0000313" key="3">
    <source>
        <dbReference type="Proteomes" id="UP000650533"/>
    </source>
</evidence>
<organism evidence="2 3">
    <name type="scientific">Rhizoctonia solani</name>
    <dbReference type="NCBI Taxonomy" id="456999"/>
    <lineage>
        <taxon>Eukaryota</taxon>
        <taxon>Fungi</taxon>
        <taxon>Dikarya</taxon>
        <taxon>Basidiomycota</taxon>
        <taxon>Agaricomycotina</taxon>
        <taxon>Agaricomycetes</taxon>
        <taxon>Cantharellales</taxon>
        <taxon>Ceratobasidiaceae</taxon>
        <taxon>Rhizoctonia</taxon>
    </lineage>
</organism>
<reference evidence="2" key="1">
    <citation type="submission" date="2020-05" db="EMBL/GenBank/DDBJ databases">
        <title>Evolutionary and genomic comparisons of hybrid uninucleate and nonhybrid Rhizoctonia fungi.</title>
        <authorList>
            <person name="Li C."/>
            <person name="Chen X."/>
        </authorList>
    </citation>
    <scope>NUCLEOTIDE SEQUENCE</scope>
    <source>
        <strain evidence="2">AG-1 IA</strain>
    </source>
</reference>
<dbReference type="RefSeq" id="XP_043176366.1">
    <property type="nucleotide sequence ID" value="XM_043323947.1"/>
</dbReference>
<feature type="compositionally biased region" description="Low complexity" evidence="1">
    <location>
        <begin position="104"/>
        <end position="117"/>
    </location>
</feature>
<dbReference type="AlphaFoldDB" id="A0A8H8NLX8"/>
<feature type="region of interest" description="Disordered" evidence="1">
    <location>
        <begin position="146"/>
        <end position="398"/>
    </location>
</feature>
<name>A0A8H8NLX8_9AGAM</name>
<evidence type="ECO:0000256" key="1">
    <source>
        <dbReference type="SAM" id="MobiDB-lite"/>
    </source>
</evidence>
<dbReference type="KEGG" id="rsx:RhiXN_04130"/>
<feature type="compositionally biased region" description="Basic and acidic residues" evidence="1">
    <location>
        <begin position="81"/>
        <end position="93"/>
    </location>
</feature>
<feature type="region of interest" description="Disordered" evidence="1">
    <location>
        <begin position="81"/>
        <end position="132"/>
    </location>
</feature>
<protein>
    <submittedName>
        <fullName evidence="2">Uncharacterized protein</fullName>
    </submittedName>
</protein>
<dbReference type="GeneID" id="67026410"/>
<evidence type="ECO:0000313" key="2">
    <source>
        <dbReference type="EMBL" id="QRW16129.1"/>
    </source>
</evidence>
<accession>A0A8H8NLX8</accession>
<feature type="region of interest" description="Disordered" evidence="1">
    <location>
        <begin position="542"/>
        <end position="586"/>
    </location>
</feature>
<feature type="compositionally biased region" description="Pro residues" evidence="1">
    <location>
        <begin position="328"/>
        <end position="340"/>
    </location>
</feature>
<gene>
    <name evidence="2" type="ORF">RhiXN_04130</name>
</gene>
<feature type="compositionally biased region" description="Polar residues" evidence="1">
    <location>
        <begin position="235"/>
        <end position="246"/>
    </location>
</feature>
<feature type="region of interest" description="Disordered" evidence="1">
    <location>
        <begin position="1"/>
        <end position="23"/>
    </location>
</feature>
<feature type="region of interest" description="Disordered" evidence="1">
    <location>
        <begin position="472"/>
        <end position="494"/>
    </location>
</feature>
<proteinExistence type="predicted"/>
<dbReference type="EMBL" id="CP059658">
    <property type="protein sequence ID" value="QRW16129.1"/>
    <property type="molecule type" value="Genomic_DNA"/>
</dbReference>
<feature type="compositionally biased region" description="Low complexity" evidence="1">
    <location>
        <begin position="310"/>
        <end position="319"/>
    </location>
</feature>
<feature type="compositionally biased region" description="Basic and acidic residues" evidence="1">
    <location>
        <begin position="1"/>
        <end position="13"/>
    </location>
</feature>